<dbReference type="EMBL" id="CCYA01000272">
    <property type="protein sequence ID" value="CEH15850.1"/>
    <property type="molecule type" value="Genomic_DNA"/>
</dbReference>
<sequence>MHSPSIPRHGHDGPPSEHSSASSSPGGAHLGGLREVLPLKSRLFAWCSEYYTEPQMKSAEAEEPGSVKYNVQTWKRQRNERIIREASAETEHASNTPWTESAGTLRNGSSPYLMLMHEVESHLVAASEQDTISVWDWEEQRLLARFKNGNPEKTNITSLSFVNEAVDTLLLVGSAQSALTFHPHKHLLAYADASSSISLVKCPPAKAKTNLYGSQEDLRIPEVDTPSIHERPKSIFSFS</sequence>
<reference evidence="2 3" key="1">
    <citation type="submission" date="2014-09" db="EMBL/GenBank/DDBJ databases">
        <authorList>
            <person name="Magalhaes I.L.F."/>
            <person name="Oliveira U."/>
            <person name="Santos F.R."/>
            <person name="Vidigal T.H.D.A."/>
            <person name="Brescovit A.D."/>
            <person name="Santos A.J."/>
        </authorList>
    </citation>
    <scope>NUCLEOTIDE SEQUENCE [LARGE SCALE GENOMIC DNA]</scope>
</reference>
<protein>
    <submittedName>
        <fullName evidence="2">Guanine nucleotide binding protein MIP1</fullName>
    </submittedName>
</protein>
<feature type="compositionally biased region" description="Low complexity" evidence="1">
    <location>
        <begin position="16"/>
        <end position="32"/>
    </location>
</feature>
<dbReference type="GO" id="GO:0030307">
    <property type="term" value="P:positive regulation of cell growth"/>
    <property type="evidence" value="ECO:0007669"/>
    <property type="project" value="TreeGrafter"/>
</dbReference>
<evidence type="ECO:0000313" key="2">
    <source>
        <dbReference type="EMBL" id="CEH15850.1"/>
    </source>
</evidence>
<dbReference type="OrthoDB" id="10262360at2759"/>
<dbReference type="GO" id="GO:0010506">
    <property type="term" value="P:regulation of autophagy"/>
    <property type="evidence" value="ECO:0007669"/>
    <property type="project" value="TreeGrafter"/>
</dbReference>
<dbReference type="GO" id="GO:0031929">
    <property type="term" value="P:TOR signaling"/>
    <property type="evidence" value="ECO:0007669"/>
    <property type="project" value="InterPro"/>
</dbReference>
<keyword evidence="3" id="KW-1185">Reference proteome</keyword>
<dbReference type="SUPFAM" id="SSF50978">
    <property type="entry name" value="WD40 repeat-like"/>
    <property type="match status" value="1"/>
</dbReference>
<evidence type="ECO:0000256" key="1">
    <source>
        <dbReference type="SAM" id="MobiDB-lite"/>
    </source>
</evidence>
<name>A0A0N7LA81_9BASI</name>
<dbReference type="GO" id="GO:0071230">
    <property type="term" value="P:cellular response to amino acid stimulus"/>
    <property type="evidence" value="ECO:0007669"/>
    <property type="project" value="TreeGrafter"/>
</dbReference>
<dbReference type="InterPro" id="IPR004083">
    <property type="entry name" value="Raptor"/>
</dbReference>
<dbReference type="STRING" id="401625.A0A0N7LA81"/>
<dbReference type="GO" id="GO:0031931">
    <property type="term" value="C:TORC1 complex"/>
    <property type="evidence" value="ECO:0007669"/>
    <property type="project" value="InterPro"/>
</dbReference>
<dbReference type="InterPro" id="IPR036322">
    <property type="entry name" value="WD40_repeat_dom_sf"/>
</dbReference>
<organism evidence="2 3">
    <name type="scientific">Ceraceosorus bombacis</name>
    <dbReference type="NCBI Taxonomy" id="401625"/>
    <lineage>
        <taxon>Eukaryota</taxon>
        <taxon>Fungi</taxon>
        <taxon>Dikarya</taxon>
        <taxon>Basidiomycota</taxon>
        <taxon>Ustilaginomycotina</taxon>
        <taxon>Exobasidiomycetes</taxon>
        <taxon>Ceraceosorales</taxon>
        <taxon>Ceraceosoraceae</taxon>
        <taxon>Ceraceosorus</taxon>
    </lineage>
</organism>
<evidence type="ECO:0000313" key="3">
    <source>
        <dbReference type="Proteomes" id="UP000054845"/>
    </source>
</evidence>
<dbReference type="GO" id="GO:0009267">
    <property type="term" value="P:cellular response to starvation"/>
    <property type="evidence" value="ECO:0007669"/>
    <property type="project" value="TreeGrafter"/>
</dbReference>
<dbReference type="Gene3D" id="2.130.10.10">
    <property type="entry name" value="YVTN repeat-like/Quinoprotein amine dehydrogenase"/>
    <property type="match status" value="1"/>
</dbReference>
<dbReference type="PANTHER" id="PTHR12848:SF16">
    <property type="entry name" value="REGULATORY-ASSOCIATED PROTEIN OF MTOR"/>
    <property type="match status" value="1"/>
</dbReference>
<dbReference type="Proteomes" id="UP000054845">
    <property type="component" value="Unassembled WGS sequence"/>
</dbReference>
<accession>A0A0N7LA81</accession>
<dbReference type="InterPro" id="IPR015943">
    <property type="entry name" value="WD40/YVTN_repeat-like_dom_sf"/>
</dbReference>
<proteinExistence type="predicted"/>
<dbReference type="GO" id="GO:0005737">
    <property type="term" value="C:cytoplasm"/>
    <property type="evidence" value="ECO:0007669"/>
    <property type="project" value="TreeGrafter"/>
</dbReference>
<feature type="region of interest" description="Disordered" evidence="1">
    <location>
        <begin position="1"/>
        <end position="32"/>
    </location>
</feature>
<dbReference type="GO" id="GO:0030674">
    <property type="term" value="F:protein-macromolecule adaptor activity"/>
    <property type="evidence" value="ECO:0007669"/>
    <property type="project" value="TreeGrafter"/>
</dbReference>
<dbReference type="PANTHER" id="PTHR12848">
    <property type="entry name" value="REGULATORY-ASSOCIATED PROTEIN OF MTOR"/>
    <property type="match status" value="1"/>
</dbReference>
<dbReference type="AlphaFoldDB" id="A0A0N7LA81"/>